<feature type="compositionally biased region" description="Basic and acidic residues" evidence="13">
    <location>
        <begin position="281"/>
        <end position="292"/>
    </location>
</feature>
<keyword evidence="4 12" id="KW-0863">Zinc-finger</keyword>
<accession>A0A5B8MQZ1</accession>
<dbReference type="Gene3D" id="1.25.40.820">
    <property type="match status" value="1"/>
</dbReference>
<sequence>MASASFLPALSYGGSESEEEEDRGEGKVVETVGSSRTVDADTKDAAAFVVEDEVEDEKRTREEVVREALEARKGAVFGAVWRLSSETVTREELEALPLTSKEFVDLCEERCVSELKLCALPTCGNRNKTSNTHDETGSVGTRRYNTKYDISLREKRVYFLDVTSKFCSRACAVAAEDYARGLGSTIDFDEKTGACFVPRAAPAAIPSSTDGKEAPSAPAVNIPTHAAKGSPGYRIEANGVVSKAAAQQRGKGRAVVVERQVKEKKKKKRVSFQDPKPSGRRPVESQVVERRGKSSFPLRKKSGGGEESRVVAPGGAESKAVQAPPGGGEATQPRGSAPPPPSLTSGDQPVIYFEIENQKAKGKDGEEGIQVGRLKVMNGGGSEGTQGEAGGHHVDAEMGEAGYGGAALEGEEALIPEGGAPILQVPHNLASLIPSSSLNERQEALRKAILESNQFEEEFCDAEMGGEDEMLYTSDEEADGNNQLDNYKLTFVSSFCTVYNFLNTVITEKVLKFLDQAYMGLSEGGGGGKGEADGEHDQRAKLFAEQLSRVLPYVYQEMNISARSHARFGDLELDLMRAIQCLRFDSPVTSLSFDEWCIVGLSLLRALVENRVVELRGNLTSGKDKINEFLVKCGTTKREFDMIMTELFLVRDPAEG</sequence>
<evidence type="ECO:0000259" key="14">
    <source>
        <dbReference type="PROSITE" id="PS51479"/>
    </source>
</evidence>
<proteinExistence type="inferred from homology"/>
<dbReference type="GO" id="GO:0005737">
    <property type="term" value="C:cytoplasm"/>
    <property type="evidence" value="ECO:0007669"/>
    <property type="project" value="TreeGrafter"/>
</dbReference>
<evidence type="ECO:0000313" key="16">
    <source>
        <dbReference type="Proteomes" id="UP000316726"/>
    </source>
</evidence>
<dbReference type="Proteomes" id="UP000316726">
    <property type="component" value="Chromosome 9"/>
</dbReference>
<dbReference type="Pfam" id="PF04181">
    <property type="entry name" value="RPAP2_Rtr1"/>
    <property type="match status" value="1"/>
</dbReference>
<dbReference type="AlphaFoldDB" id="A0A5B8MQZ1"/>
<feature type="region of interest" description="Disordered" evidence="13">
    <location>
        <begin position="1"/>
        <end position="30"/>
    </location>
</feature>
<comment type="similarity">
    <text evidence="2 11 12">Belongs to the RPAP2 family.</text>
</comment>
<keyword evidence="3 12" id="KW-0479">Metal-binding</keyword>
<evidence type="ECO:0000256" key="10">
    <source>
        <dbReference type="ARBA" id="ARBA00048336"/>
    </source>
</evidence>
<evidence type="ECO:0000256" key="2">
    <source>
        <dbReference type="ARBA" id="ARBA00005676"/>
    </source>
</evidence>
<dbReference type="GO" id="GO:0043175">
    <property type="term" value="F:RNA polymerase core enzyme binding"/>
    <property type="evidence" value="ECO:0007669"/>
    <property type="project" value="UniProtKB-UniRule"/>
</dbReference>
<evidence type="ECO:0000256" key="3">
    <source>
        <dbReference type="ARBA" id="ARBA00022723"/>
    </source>
</evidence>
<evidence type="ECO:0000313" key="15">
    <source>
        <dbReference type="EMBL" id="QDZ23138.1"/>
    </source>
</evidence>
<evidence type="ECO:0000256" key="6">
    <source>
        <dbReference type="ARBA" id="ARBA00022833"/>
    </source>
</evidence>
<evidence type="ECO:0000256" key="8">
    <source>
        <dbReference type="ARBA" id="ARBA00023242"/>
    </source>
</evidence>
<keyword evidence="5 12" id="KW-0378">Hydrolase</keyword>
<evidence type="ECO:0000256" key="7">
    <source>
        <dbReference type="ARBA" id="ARBA00022912"/>
    </source>
</evidence>
<reference evidence="15 16" key="1">
    <citation type="submission" date="2018-07" db="EMBL/GenBank/DDBJ databases">
        <title>The complete nuclear genome of the prasinophyte Chloropicon primus (CCMP1205).</title>
        <authorList>
            <person name="Pombert J.-F."/>
            <person name="Otis C."/>
            <person name="Turmel M."/>
            <person name="Lemieux C."/>
        </authorList>
    </citation>
    <scope>NUCLEOTIDE SEQUENCE [LARGE SCALE GENOMIC DNA]</scope>
    <source>
        <strain evidence="15 16">CCMP1205</strain>
    </source>
</reference>
<gene>
    <name evidence="15" type="ORF">A3770_09p56560</name>
</gene>
<dbReference type="EC" id="3.1.3.16" evidence="12"/>
<dbReference type="GO" id="GO:0008420">
    <property type="term" value="F:RNA polymerase II CTD heptapeptide repeat phosphatase activity"/>
    <property type="evidence" value="ECO:0007669"/>
    <property type="project" value="UniProtKB-UniRule"/>
</dbReference>
<evidence type="ECO:0000256" key="4">
    <source>
        <dbReference type="ARBA" id="ARBA00022771"/>
    </source>
</evidence>
<evidence type="ECO:0000256" key="11">
    <source>
        <dbReference type="PROSITE-ProRule" id="PRU00812"/>
    </source>
</evidence>
<feature type="domain" description="RTR1-type" evidence="14">
    <location>
        <begin position="93"/>
        <end position="191"/>
    </location>
</feature>
<comment type="function">
    <text evidence="12">Putative RNA polymerase II subunit B1 C-terminal domain (CTD) phosphatase involved in RNA polymerase II transcription regulation.</text>
</comment>
<feature type="region of interest" description="Disordered" evidence="13">
    <location>
        <begin position="246"/>
        <end position="347"/>
    </location>
</feature>
<comment type="catalytic activity">
    <reaction evidence="9 12">
        <text>O-phospho-L-seryl-[protein] + H2O = L-seryl-[protein] + phosphate</text>
        <dbReference type="Rhea" id="RHEA:20629"/>
        <dbReference type="Rhea" id="RHEA-COMP:9863"/>
        <dbReference type="Rhea" id="RHEA-COMP:11604"/>
        <dbReference type="ChEBI" id="CHEBI:15377"/>
        <dbReference type="ChEBI" id="CHEBI:29999"/>
        <dbReference type="ChEBI" id="CHEBI:43474"/>
        <dbReference type="ChEBI" id="CHEBI:83421"/>
        <dbReference type="EC" id="3.1.3.16"/>
    </reaction>
</comment>
<dbReference type="InterPro" id="IPR039693">
    <property type="entry name" value="Rtr1/RPAP2"/>
</dbReference>
<evidence type="ECO:0000256" key="13">
    <source>
        <dbReference type="SAM" id="MobiDB-lite"/>
    </source>
</evidence>
<feature type="region of interest" description="Disordered" evidence="13">
    <location>
        <begin position="205"/>
        <end position="230"/>
    </location>
</feature>
<keyword evidence="8 12" id="KW-0539">Nucleus</keyword>
<dbReference type="InterPro" id="IPR038534">
    <property type="entry name" value="Rtr1/RPAP2_sf"/>
</dbReference>
<evidence type="ECO:0000256" key="5">
    <source>
        <dbReference type="ARBA" id="ARBA00022801"/>
    </source>
</evidence>
<dbReference type="PANTHER" id="PTHR14732">
    <property type="entry name" value="RNA POLYMERASE II SUBUNIT B1 CTD PHOSPHATASE RPAP2-RELATED"/>
    <property type="match status" value="1"/>
</dbReference>
<evidence type="ECO:0000256" key="1">
    <source>
        <dbReference type="ARBA" id="ARBA00004123"/>
    </source>
</evidence>
<evidence type="ECO:0000256" key="9">
    <source>
        <dbReference type="ARBA" id="ARBA00047761"/>
    </source>
</evidence>
<keyword evidence="6 12" id="KW-0862">Zinc</keyword>
<dbReference type="PANTHER" id="PTHR14732:SF0">
    <property type="entry name" value="RNA POLYMERASE II SUBUNIT B1 CTD PHOSPHATASE RPAP2-RELATED"/>
    <property type="match status" value="1"/>
</dbReference>
<dbReference type="GO" id="GO:0005634">
    <property type="term" value="C:nucleus"/>
    <property type="evidence" value="ECO:0007669"/>
    <property type="project" value="UniProtKB-SubCell"/>
</dbReference>
<dbReference type="PROSITE" id="PS51479">
    <property type="entry name" value="ZF_RTR1"/>
    <property type="match status" value="1"/>
</dbReference>
<keyword evidence="7 12" id="KW-0904">Protein phosphatase</keyword>
<name>A0A5B8MQZ1_9CHLO</name>
<comment type="catalytic activity">
    <reaction evidence="10 12">
        <text>O-phospho-L-threonyl-[protein] + H2O = L-threonyl-[protein] + phosphate</text>
        <dbReference type="Rhea" id="RHEA:47004"/>
        <dbReference type="Rhea" id="RHEA-COMP:11060"/>
        <dbReference type="Rhea" id="RHEA-COMP:11605"/>
        <dbReference type="ChEBI" id="CHEBI:15377"/>
        <dbReference type="ChEBI" id="CHEBI:30013"/>
        <dbReference type="ChEBI" id="CHEBI:43474"/>
        <dbReference type="ChEBI" id="CHEBI:61977"/>
        <dbReference type="EC" id="3.1.3.16"/>
    </reaction>
</comment>
<keyword evidence="16" id="KW-1185">Reference proteome</keyword>
<comment type="subcellular location">
    <subcellularLocation>
        <location evidence="1 12">Nucleus</location>
    </subcellularLocation>
</comment>
<dbReference type="InterPro" id="IPR007308">
    <property type="entry name" value="Rtr1/RPAP2_dom"/>
</dbReference>
<dbReference type="GO" id="GO:0008270">
    <property type="term" value="F:zinc ion binding"/>
    <property type="evidence" value="ECO:0007669"/>
    <property type="project" value="UniProtKB-KW"/>
</dbReference>
<dbReference type="EMBL" id="CP031042">
    <property type="protein sequence ID" value="QDZ23138.1"/>
    <property type="molecule type" value="Genomic_DNA"/>
</dbReference>
<organism evidence="15 16">
    <name type="scientific">Chloropicon primus</name>
    <dbReference type="NCBI Taxonomy" id="1764295"/>
    <lineage>
        <taxon>Eukaryota</taxon>
        <taxon>Viridiplantae</taxon>
        <taxon>Chlorophyta</taxon>
        <taxon>Chloropicophyceae</taxon>
        <taxon>Chloropicales</taxon>
        <taxon>Chloropicaceae</taxon>
        <taxon>Chloropicon</taxon>
    </lineage>
</organism>
<evidence type="ECO:0000256" key="12">
    <source>
        <dbReference type="RuleBase" id="RU367080"/>
    </source>
</evidence>
<protein>
    <recommendedName>
        <fullName evidence="12">RNA polymerase II subunit B1 CTD phosphatase RPAP2 homolog</fullName>
        <ecNumber evidence="12">3.1.3.16</ecNumber>
    </recommendedName>
</protein>